<evidence type="ECO:0000313" key="5">
    <source>
        <dbReference type="EMBL" id="KOF21377.1"/>
    </source>
</evidence>
<dbReference type="EMBL" id="LGAP01000002">
    <property type="protein sequence ID" value="KOF21377.1"/>
    <property type="molecule type" value="Genomic_DNA"/>
</dbReference>
<comment type="caution">
    <text evidence="5">The sequence shown here is derived from an EMBL/GenBank/DDBJ whole genome shotgun (WGS) entry which is preliminary data.</text>
</comment>
<dbReference type="PANTHER" id="PTHR28620">
    <property type="entry name" value="CENTROMERE PROTEIN V"/>
    <property type="match status" value="1"/>
</dbReference>
<dbReference type="InterPro" id="IPR052355">
    <property type="entry name" value="CENP-V-like"/>
</dbReference>
<dbReference type="GO" id="GO:0046872">
    <property type="term" value="F:metal ion binding"/>
    <property type="evidence" value="ECO:0007669"/>
    <property type="project" value="UniProtKB-KW"/>
</dbReference>
<evidence type="ECO:0000259" key="4">
    <source>
        <dbReference type="PROSITE" id="PS51891"/>
    </source>
</evidence>
<dbReference type="Proteomes" id="UP000037425">
    <property type="component" value="Unassembled WGS sequence"/>
</dbReference>
<dbReference type="Pfam" id="PF04828">
    <property type="entry name" value="GFA"/>
    <property type="match status" value="1"/>
</dbReference>
<keyword evidence="3" id="KW-0862">Zinc</keyword>
<dbReference type="PROSITE" id="PS51891">
    <property type="entry name" value="CENP_V_GFA"/>
    <property type="match status" value="1"/>
</dbReference>
<dbReference type="Gene3D" id="2.170.150.70">
    <property type="match status" value="1"/>
</dbReference>
<evidence type="ECO:0000256" key="1">
    <source>
        <dbReference type="ARBA" id="ARBA00005495"/>
    </source>
</evidence>
<protein>
    <submittedName>
        <fullName evidence="5">Aldehyde-activating protein</fullName>
    </submittedName>
</protein>
<accession>A0A0L8C347</accession>
<proteinExistence type="inferred from homology"/>
<name>A0A0L8C347_ENSAD</name>
<dbReference type="InterPro" id="IPR006913">
    <property type="entry name" value="CENP-V/GFA"/>
</dbReference>
<reference evidence="6" key="1">
    <citation type="submission" date="2015-07" db="EMBL/GenBank/DDBJ databases">
        <title>Whole genome sequence of an Ensifer adhaerens strain isolated from a cave pool in the Wind Cave National Park.</title>
        <authorList>
            <person name="Eng W.W.H."/>
            <person name="Gan H.M."/>
            <person name="Barton H.A."/>
            <person name="Savka M.A."/>
        </authorList>
    </citation>
    <scope>NUCLEOTIDE SEQUENCE [LARGE SCALE GENOMIC DNA]</scope>
    <source>
        <strain evidence="6">SD006</strain>
    </source>
</reference>
<comment type="similarity">
    <text evidence="1">Belongs to the Gfa family.</text>
</comment>
<evidence type="ECO:0000256" key="2">
    <source>
        <dbReference type="ARBA" id="ARBA00022723"/>
    </source>
</evidence>
<organism evidence="5 6">
    <name type="scientific">Ensifer adhaerens</name>
    <name type="common">Sinorhizobium morelense</name>
    <dbReference type="NCBI Taxonomy" id="106592"/>
    <lineage>
        <taxon>Bacteria</taxon>
        <taxon>Pseudomonadati</taxon>
        <taxon>Pseudomonadota</taxon>
        <taxon>Alphaproteobacteria</taxon>
        <taxon>Hyphomicrobiales</taxon>
        <taxon>Rhizobiaceae</taxon>
        <taxon>Sinorhizobium/Ensifer group</taxon>
        <taxon>Ensifer</taxon>
    </lineage>
</organism>
<feature type="domain" description="CENP-V/GFA" evidence="4">
    <location>
        <begin position="5"/>
        <end position="130"/>
    </location>
</feature>
<dbReference type="PATRIC" id="fig|106592.7.peg.3380"/>
<dbReference type="SUPFAM" id="SSF51316">
    <property type="entry name" value="Mss4-like"/>
    <property type="match status" value="1"/>
</dbReference>
<dbReference type="RefSeq" id="WP_053248317.1">
    <property type="nucleotide sequence ID" value="NZ_LGAP01000002.1"/>
</dbReference>
<dbReference type="PANTHER" id="PTHR28620:SF1">
    <property type="entry name" value="CENP-V_GFA DOMAIN-CONTAINING PROTEIN"/>
    <property type="match status" value="1"/>
</dbReference>
<evidence type="ECO:0000256" key="3">
    <source>
        <dbReference type="ARBA" id="ARBA00022833"/>
    </source>
</evidence>
<dbReference type="InterPro" id="IPR011057">
    <property type="entry name" value="Mss4-like_sf"/>
</dbReference>
<sequence>MKKLYHGSCHCGAVQFECQLDLAEGIRRCNCSFCAKTRMQKSFALRDEFAITKGKEALRSYRAEPSNWREGDVDHYFCSRCGVRPFSRGYLEDFLGHFYAVNVACLDGVSDEELGTAPIVYENGRDDDYENPPRDTRFM</sequence>
<gene>
    <name evidence="5" type="ORF">AC244_08550</name>
</gene>
<dbReference type="GO" id="GO:0016846">
    <property type="term" value="F:carbon-sulfur lyase activity"/>
    <property type="evidence" value="ECO:0007669"/>
    <property type="project" value="InterPro"/>
</dbReference>
<dbReference type="AlphaFoldDB" id="A0A0L8C347"/>
<evidence type="ECO:0000313" key="6">
    <source>
        <dbReference type="Proteomes" id="UP000037425"/>
    </source>
</evidence>
<keyword evidence="2" id="KW-0479">Metal-binding</keyword>
<dbReference type="OrthoDB" id="9805575at2"/>